<evidence type="ECO:0000256" key="5">
    <source>
        <dbReference type="ARBA" id="ARBA00023136"/>
    </source>
</evidence>
<evidence type="ECO:0000313" key="8">
    <source>
        <dbReference type="EMBL" id="GIL28188.1"/>
    </source>
</evidence>
<sequence>MQTTEVSPGVGVDQPRRPRGRNFRWVVIGVITVLTITNYLDRGNLSVAAPLIRHDLGISATEMGVVLSAFVWPYAVMNLPTGWAIDRFGSRIMMAIAAGAWSVVAILTGLARSIGMFVGLRAALGVSEAPMFPAALKATDAWFPDREKALATGIYISATQVGLAISPPIATALMLAFGWPMMFVLMGLLGLLALVGWLVLYREPGRSRFVSRTELDYIRAGQITKDASTVGTEQKATVREWASLFRYPTTWVMVIGAFCLQYVFWFYITWLPSYLESAQHFTIGHAGLLAALPYIAGAVAVLLGGRISDRLIVRGMDPVRARKYTIAAGALLTAVALFATAFSHGQAVAVVLLTIGMFTYSLSSGVYWTLATNVVRTPRLVASMGSVQNFGGFLGGACAPVVTGVIVDQFGGFPIALGVTAVLCLISATMYGVVLRRRLPI</sequence>
<feature type="transmembrane region" description="Helical" evidence="6">
    <location>
        <begin position="390"/>
        <end position="407"/>
    </location>
</feature>
<dbReference type="InterPro" id="IPR050382">
    <property type="entry name" value="MFS_Na/Anion_cotransporter"/>
</dbReference>
<proteinExistence type="predicted"/>
<comment type="caution">
    <text evidence="8">The sequence shown here is derived from an EMBL/GenBank/DDBJ whole genome shotgun (WGS) entry which is preliminary data.</text>
</comment>
<dbReference type="InterPro" id="IPR020846">
    <property type="entry name" value="MFS_dom"/>
</dbReference>
<accession>A0A8J4AGE6</accession>
<dbReference type="InterPro" id="IPR036259">
    <property type="entry name" value="MFS_trans_sf"/>
</dbReference>
<keyword evidence="2" id="KW-1003">Cell membrane</keyword>
<dbReference type="Gene3D" id="1.20.1250.20">
    <property type="entry name" value="MFS general substrate transporter like domains"/>
    <property type="match status" value="2"/>
</dbReference>
<dbReference type="PROSITE" id="PS50850">
    <property type="entry name" value="MFS"/>
    <property type="match status" value="1"/>
</dbReference>
<evidence type="ECO:0000313" key="9">
    <source>
        <dbReference type="Proteomes" id="UP000614996"/>
    </source>
</evidence>
<protein>
    <submittedName>
        <fullName evidence="8">MFS transporter</fullName>
    </submittedName>
</protein>
<feature type="transmembrane region" description="Helical" evidence="6">
    <location>
        <begin position="348"/>
        <end position="370"/>
    </location>
</feature>
<reference evidence="9" key="1">
    <citation type="journal article" date="2021" name="Int. J. Syst. Evol. Microbiol.">
        <title>Actinocatenispora comari sp. nov., an endophytic actinomycete isolated from aerial parts of Comarum salesowianum.</title>
        <authorList>
            <person name="Oyunbileg N."/>
            <person name="Iizaka Y."/>
            <person name="Hamada M."/>
            <person name="Davaapurev B.O."/>
            <person name="Fukumoto A."/>
            <person name="Tsetseg B."/>
            <person name="Kato F."/>
            <person name="Tamura T."/>
            <person name="Batkhuu J."/>
            <person name="Anzai Y."/>
        </authorList>
    </citation>
    <scope>NUCLEOTIDE SEQUENCE [LARGE SCALE GENOMIC DNA]</scope>
    <source>
        <strain evidence="9">NUM-2625</strain>
    </source>
</reference>
<evidence type="ECO:0000256" key="4">
    <source>
        <dbReference type="ARBA" id="ARBA00022989"/>
    </source>
</evidence>
<organism evidence="8 9">
    <name type="scientific">Actinocatenispora comari</name>
    <dbReference type="NCBI Taxonomy" id="2807577"/>
    <lineage>
        <taxon>Bacteria</taxon>
        <taxon>Bacillati</taxon>
        <taxon>Actinomycetota</taxon>
        <taxon>Actinomycetes</taxon>
        <taxon>Micromonosporales</taxon>
        <taxon>Micromonosporaceae</taxon>
        <taxon>Actinocatenispora</taxon>
    </lineage>
</organism>
<dbReference type="PIRSF" id="PIRSF002808">
    <property type="entry name" value="Hexose_phosphate_transp"/>
    <property type="match status" value="1"/>
</dbReference>
<gene>
    <name evidence="8" type="ORF">NUM_34420</name>
</gene>
<dbReference type="SUPFAM" id="SSF103473">
    <property type="entry name" value="MFS general substrate transporter"/>
    <property type="match status" value="1"/>
</dbReference>
<name>A0A8J4AGE6_9ACTN</name>
<keyword evidence="4 6" id="KW-1133">Transmembrane helix</keyword>
<evidence type="ECO:0000256" key="6">
    <source>
        <dbReference type="SAM" id="Phobius"/>
    </source>
</evidence>
<evidence type="ECO:0000256" key="2">
    <source>
        <dbReference type="ARBA" id="ARBA00022475"/>
    </source>
</evidence>
<dbReference type="Pfam" id="PF07690">
    <property type="entry name" value="MFS_1"/>
    <property type="match status" value="1"/>
</dbReference>
<feature type="transmembrane region" description="Helical" evidence="6">
    <location>
        <begin position="413"/>
        <end position="435"/>
    </location>
</feature>
<feature type="transmembrane region" description="Helical" evidence="6">
    <location>
        <begin position="249"/>
        <end position="268"/>
    </location>
</feature>
<feature type="domain" description="Major facilitator superfamily (MFS) profile" evidence="7">
    <location>
        <begin position="27"/>
        <end position="439"/>
    </location>
</feature>
<evidence type="ECO:0000259" key="7">
    <source>
        <dbReference type="PROSITE" id="PS50850"/>
    </source>
</evidence>
<feature type="transmembrane region" description="Helical" evidence="6">
    <location>
        <begin position="92"/>
        <end position="111"/>
    </location>
</feature>
<dbReference type="InterPro" id="IPR011701">
    <property type="entry name" value="MFS"/>
</dbReference>
<dbReference type="GO" id="GO:0022857">
    <property type="term" value="F:transmembrane transporter activity"/>
    <property type="evidence" value="ECO:0007669"/>
    <property type="project" value="InterPro"/>
</dbReference>
<dbReference type="InterPro" id="IPR000849">
    <property type="entry name" value="Sugar_P_transporter"/>
</dbReference>
<feature type="transmembrane region" description="Helical" evidence="6">
    <location>
        <begin position="183"/>
        <end position="201"/>
    </location>
</feature>
<keyword evidence="3 6" id="KW-0812">Transmembrane</keyword>
<keyword evidence="5 6" id="KW-0472">Membrane</keyword>
<dbReference type="Proteomes" id="UP000614996">
    <property type="component" value="Unassembled WGS sequence"/>
</dbReference>
<dbReference type="GO" id="GO:0005886">
    <property type="term" value="C:plasma membrane"/>
    <property type="evidence" value="ECO:0007669"/>
    <property type="project" value="UniProtKB-SubCell"/>
</dbReference>
<dbReference type="RefSeq" id="WP_207125898.1">
    <property type="nucleotide sequence ID" value="NZ_BOPO01000055.1"/>
</dbReference>
<dbReference type="PANTHER" id="PTHR11662">
    <property type="entry name" value="SOLUTE CARRIER FAMILY 17"/>
    <property type="match status" value="1"/>
</dbReference>
<feature type="transmembrane region" description="Helical" evidence="6">
    <location>
        <begin position="280"/>
        <end position="303"/>
    </location>
</feature>
<feature type="transmembrane region" description="Helical" evidence="6">
    <location>
        <begin position="23"/>
        <end position="40"/>
    </location>
</feature>
<dbReference type="EMBL" id="BOPO01000055">
    <property type="protein sequence ID" value="GIL28188.1"/>
    <property type="molecule type" value="Genomic_DNA"/>
</dbReference>
<dbReference type="PANTHER" id="PTHR11662:SF399">
    <property type="entry name" value="FI19708P1-RELATED"/>
    <property type="match status" value="1"/>
</dbReference>
<feature type="transmembrane region" description="Helical" evidence="6">
    <location>
        <begin position="324"/>
        <end position="342"/>
    </location>
</feature>
<comment type="subcellular location">
    <subcellularLocation>
        <location evidence="1">Cell membrane</location>
        <topology evidence="1">Multi-pass membrane protein</topology>
    </subcellularLocation>
</comment>
<evidence type="ECO:0000256" key="3">
    <source>
        <dbReference type="ARBA" id="ARBA00022692"/>
    </source>
</evidence>
<keyword evidence="9" id="KW-1185">Reference proteome</keyword>
<dbReference type="AlphaFoldDB" id="A0A8J4AGE6"/>
<dbReference type="CDD" id="cd17319">
    <property type="entry name" value="MFS_ExuT_GudP_like"/>
    <property type="match status" value="1"/>
</dbReference>
<evidence type="ECO:0000256" key="1">
    <source>
        <dbReference type="ARBA" id="ARBA00004651"/>
    </source>
</evidence>